<keyword evidence="3" id="KW-1185">Reference proteome</keyword>
<protein>
    <recommendedName>
        <fullName evidence="1">Hedgehog/Intein (Hint) domain-containing protein</fullName>
    </recommendedName>
</protein>
<reference evidence="2 3" key="1">
    <citation type="submission" date="2015-06" db="EMBL/GenBank/DDBJ databases">
        <title>Draft genome sequence of an Alphaproteobacteria species associated to the Mediterranean sponge Oscarella lobularis.</title>
        <authorList>
            <person name="Jourda C."/>
            <person name="Santini S."/>
            <person name="Claverie J.-M."/>
        </authorList>
    </citation>
    <scope>NUCLEOTIDE SEQUENCE [LARGE SCALE GENOMIC DNA]</scope>
    <source>
        <strain evidence="2">IGS</strain>
    </source>
</reference>
<dbReference type="PATRIC" id="fig|1675527.3.peg.1086"/>
<dbReference type="Pfam" id="PF13403">
    <property type="entry name" value="Hint_2"/>
    <property type="match status" value="1"/>
</dbReference>
<accession>A0A0J9DZF2</accession>
<sequence length="416" mass="44094">MISVPARTFTHTNDFDNAGDPLNGATETLYGVDGVTNSDGLDGDNEWQFNDPLEQNVGAVLQIDPALDTTTDTERVTDFTASFLVEFDSTDAGGGKQDGLAFSFGNPMGLSPGAPNGLDTGTTNSGLVIRIKPLGSEIEVFWKGTKIAEQPITDLDGQGPETITTSATGQVDVSYAGVDFSAQITGTQWQTNSQNNWEFVVSGRAGVHDGLGYIDDLSISANVSCFVAGTGIACIGGERPVEDLAIGDLICTADGRAVPVLWIGRQRLRRGLAMPSAWPVEFAPGALGPGVPHRALQVSPDHGIVLDRLVFNASALVNQDTVRFVPASEIPKELTYYHIETENHDVILANGAPAETFLDAAGRAAFDNHAEYLDLYGAERIIPEMRMPRISTARLVPETVKSQLSGASTQALATSA</sequence>
<proteinExistence type="predicted"/>
<evidence type="ECO:0000259" key="1">
    <source>
        <dbReference type="Pfam" id="PF13403"/>
    </source>
</evidence>
<feature type="domain" description="Hedgehog/Intein (Hint)" evidence="1">
    <location>
        <begin position="225"/>
        <end position="360"/>
    </location>
</feature>
<dbReference type="Proteomes" id="UP000037178">
    <property type="component" value="Unassembled WGS sequence"/>
</dbReference>
<evidence type="ECO:0000313" key="2">
    <source>
        <dbReference type="EMBL" id="KMW56066.1"/>
    </source>
</evidence>
<dbReference type="InterPro" id="IPR028992">
    <property type="entry name" value="Hedgehog/Intein_dom"/>
</dbReference>
<dbReference type="STRING" id="1675527.AIOL_001018"/>
<evidence type="ECO:0000313" key="3">
    <source>
        <dbReference type="Proteomes" id="UP000037178"/>
    </source>
</evidence>
<name>A0A0J9DZF2_9RHOB</name>
<comment type="caution">
    <text evidence="2">The sequence shown here is derived from an EMBL/GenBank/DDBJ whole genome shotgun (WGS) entry which is preliminary data.</text>
</comment>
<dbReference type="InterPro" id="IPR036844">
    <property type="entry name" value="Hint_dom_sf"/>
</dbReference>
<dbReference type="AlphaFoldDB" id="A0A0J9DZF2"/>
<organism evidence="2 3">
    <name type="scientific">Candidatus Rhodobacter oscarellae</name>
    <dbReference type="NCBI Taxonomy" id="1675527"/>
    <lineage>
        <taxon>Bacteria</taxon>
        <taxon>Pseudomonadati</taxon>
        <taxon>Pseudomonadota</taxon>
        <taxon>Alphaproteobacteria</taxon>
        <taxon>Rhodobacterales</taxon>
        <taxon>Rhodobacter group</taxon>
        <taxon>Rhodobacter</taxon>
    </lineage>
</organism>
<gene>
    <name evidence="2" type="ORF">AIOL_001018</name>
</gene>
<dbReference type="EMBL" id="LFTY01000002">
    <property type="protein sequence ID" value="KMW56066.1"/>
    <property type="molecule type" value="Genomic_DNA"/>
</dbReference>
<dbReference type="SUPFAM" id="SSF51294">
    <property type="entry name" value="Hedgehog/intein (Hint) domain"/>
    <property type="match status" value="1"/>
</dbReference>